<dbReference type="Proteomes" id="UP001527866">
    <property type="component" value="Unassembled WGS sequence"/>
</dbReference>
<dbReference type="Gene3D" id="3.40.50.300">
    <property type="entry name" value="P-loop containing nucleotide triphosphate hydrolases"/>
    <property type="match status" value="1"/>
</dbReference>
<evidence type="ECO:0000313" key="1">
    <source>
        <dbReference type="EMBL" id="MDA2809961.1"/>
    </source>
</evidence>
<dbReference type="InterPro" id="IPR027417">
    <property type="entry name" value="P-loop_NTPase"/>
</dbReference>
<dbReference type="SUPFAM" id="SSF52540">
    <property type="entry name" value="P-loop containing nucleoside triphosphate hydrolases"/>
    <property type="match status" value="1"/>
</dbReference>
<protein>
    <submittedName>
        <fullName evidence="1">AAA family ATPase</fullName>
    </submittedName>
</protein>
<dbReference type="Pfam" id="PF13671">
    <property type="entry name" value="AAA_33"/>
    <property type="match status" value="1"/>
</dbReference>
<accession>A0ABT4TZV7</accession>
<proteinExistence type="predicted"/>
<dbReference type="EMBL" id="JAQFWQ010000008">
    <property type="protein sequence ID" value="MDA2809961.1"/>
    <property type="molecule type" value="Genomic_DNA"/>
</dbReference>
<organism evidence="1 2">
    <name type="scientific">Nocardiopsis endophytica</name>
    <dbReference type="NCBI Taxonomy" id="3018445"/>
    <lineage>
        <taxon>Bacteria</taxon>
        <taxon>Bacillati</taxon>
        <taxon>Actinomycetota</taxon>
        <taxon>Actinomycetes</taxon>
        <taxon>Streptosporangiales</taxon>
        <taxon>Nocardiopsidaceae</taxon>
        <taxon>Nocardiopsis</taxon>
    </lineage>
</organism>
<evidence type="ECO:0000313" key="2">
    <source>
        <dbReference type="Proteomes" id="UP001527866"/>
    </source>
</evidence>
<sequence>MTRSSVILITGVMASGKSTVARMLAERLPKAAYIPGDVFRRMMVSGREDPSPHGTPEALSQLRLRYRASAAVADEYASDGWTAVVQDVVLGGELAEYAALVRTRPLYVVVLAPSAQVVARRERERPKSGYGAWTVEDLDRILREDTPALGLWIDTSDQTPEETVQAVLADLDKARCPHP</sequence>
<keyword evidence="2" id="KW-1185">Reference proteome</keyword>
<reference evidence="1 2" key="1">
    <citation type="submission" date="2023-01" db="EMBL/GenBank/DDBJ databases">
        <title>Draft genome sequence of Nocardiopsis sp. RSe5-2 isolated from halophytes.</title>
        <authorList>
            <person name="Duangmal K."/>
            <person name="Chantavorakit T."/>
        </authorList>
    </citation>
    <scope>NUCLEOTIDE SEQUENCE [LARGE SCALE GENOMIC DNA]</scope>
    <source>
        <strain evidence="1 2">RSe5-2</strain>
    </source>
</reference>
<gene>
    <name evidence="1" type="ORF">O4J56_04870</name>
</gene>
<name>A0ABT4TZV7_9ACTN</name>
<comment type="caution">
    <text evidence="1">The sequence shown here is derived from an EMBL/GenBank/DDBJ whole genome shotgun (WGS) entry which is preliminary data.</text>
</comment>
<dbReference type="RefSeq" id="WP_270683855.1">
    <property type="nucleotide sequence ID" value="NZ_JAQFWQ010000008.1"/>
</dbReference>